<organism evidence="3 4">
    <name type="scientific">Pyronema omphalodes (strain CBS 100304)</name>
    <name type="common">Pyronema confluens</name>
    <dbReference type="NCBI Taxonomy" id="1076935"/>
    <lineage>
        <taxon>Eukaryota</taxon>
        <taxon>Fungi</taxon>
        <taxon>Dikarya</taxon>
        <taxon>Ascomycota</taxon>
        <taxon>Pezizomycotina</taxon>
        <taxon>Pezizomycetes</taxon>
        <taxon>Pezizales</taxon>
        <taxon>Pyronemataceae</taxon>
        <taxon>Pyronema</taxon>
    </lineage>
</organism>
<evidence type="ECO:0000313" key="4">
    <source>
        <dbReference type="Proteomes" id="UP000018144"/>
    </source>
</evidence>
<evidence type="ECO:0000256" key="2">
    <source>
        <dbReference type="SAM" id="SignalP"/>
    </source>
</evidence>
<proteinExistence type="predicted"/>
<gene>
    <name evidence="3" type="ORF">PCON_05486</name>
</gene>
<evidence type="ECO:0000256" key="1">
    <source>
        <dbReference type="SAM" id="Phobius"/>
    </source>
</evidence>
<feature type="transmembrane region" description="Helical" evidence="1">
    <location>
        <begin position="740"/>
        <end position="761"/>
    </location>
</feature>
<name>U4L1E6_PYROM</name>
<accession>U4L1E6</accession>
<keyword evidence="1" id="KW-1133">Transmembrane helix</keyword>
<dbReference type="PANTHER" id="PTHR35043:SF7">
    <property type="entry name" value="TRANSCRIPTION FACTOR DOMAIN-CONTAINING PROTEIN"/>
    <property type="match status" value="1"/>
</dbReference>
<keyword evidence="4" id="KW-1185">Reference proteome</keyword>
<dbReference type="PANTHER" id="PTHR35043">
    <property type="entry name" value="TRANSCRIPTION FACTOR DOMAIN-CONTAINING PROTEIN"/>
    <property type="match status" value="1"/>
</dbReference>
<keyword evidence="1" id="KW-0812">Transmembrane</keyword>
<reference evidence="3 4" key="1">
    <citation type="journal article" date="2013" name="PLoS Genet.">
        <title>The genome and development-dependent transcriptomes of Pyronema confluens: a window into fungal evolution.</title>
        <authorList>
            <person name="Traeger S."/>
            <person name="Altegoer F."/>
            <person name="Freitag M."/>
            <person name="Gabaldon T."/>
            <person name="Kempken F."/>
            <person name="Kumar A."/>
            <person name="Marcet-Houben M."/>
            <person name="Poggeler S."/>
            <person name="Stajich J.E."/>
            <person name="Nowrousian M."/>
        </authorList>
    </citation>
    <scope>NUCLEOTIDE SEQUENCE [LARGE SCALE GENOMIC DNA]</scope>
    <source>
        <strain evidence="4">CBS 100304</strain>
        <tissue evidence="3">Vegetative mycelium</tissue>
    </source>
</reference>
<dbReference type="EMBL" id="HF935275">
    <property type="protein sequence ID" value="CCX05899.1"/>
    <property type="molecule type" value="Genomic_DNA"/>
</dbReference>
<feature type="transmembrane region" description="Helical" evidence="1">
    <location>
        <begin position="804"/>
        <end position="827"/>
    </location>
</feature>
<feature type="signal peptide" evidence="2">
    <location>
        <begin position="1"/>
        <end position="18"/>
    </location>
</feature>
<dbReference type="Proteomes" id="UP000018144">
    <property type="component" value="Unassembled WGS sequence"/>
</dbReference>
<dbReference type="eggNOG" id="ENOG502SPX8">
    <property type="taxonomic scope" value="Eukaryota"/>
</dbReference>
<keyword evidence="2" id="KW-0732">Signal</keyword>
<sequence>MYLFVVTSFSLLLLFCDAAPVSHSTNAQPMNWGPAPMTRGTLTILFSCAAALAACVWTGVHLNVDRSGSKRMKRAPFGKLTQKTVLAIIALLAPDIVLSIALHQFLVAFEYQRAVNKYLKGIQTEEDRIDGAENQSKTWIGKFFEKMTPRCLRRNKSNSNRMKLKVAFFALMGGFSVEQMAISGPSWDSIGVGVLCRHATMGKIYNYPMEEILDKSKANGLEKLFAIVQTGWILLQCFGRTMEEIYITNLELNTVVHVLLAIVMYGIWWEKPADINQAISMDQFGLREEDNSATTIYVDSLRQALDKADAEISPRIMGLASSKTVPKTLDEKPNDHRERVAAIAVLRSINECPDEADRRFKAIPIAIKQYFTRAVRRDVKWAILNHIRMLPEIPPLIQRAANNAAVATAHREAHAIVSDGLMYSVRGVFGEHLAKGLDAVLDEIVQKTTNSLISITLESAFRAALEANKKIPSPVRETPLIVAVRAARAASRTAARRAIFLTLLDLATGSHGAGNAAANAFLEKARACSRLNSAQRDFIQADITESAKHIRCNVIKAYERHFEKVGIGRRNDNLYAAEIVHRATATAIYFAAKAKVKQAVEASKIIADPETRSECVIECLNARKQLKVLASQDDMDALHKVRVYLHGFVDIISHQIVQVPGLFRPMPIGSNLDRRESSGSMDSNISAYTDNVFSQNWRTWHWTMLLIFSSAAGAFYGSIHASTWNSTWFPTETEHQLWRISCCIGSCAVVPIALLFMIPFISNTKQEAPTIRSNYRGSKIMSNRFIGTPLRHIHNSMPTGAREWLKIACQVFCTVAWIVFIAARLFIVIESFISLRSLPSDAFQSVDWAMAIPHI</sequence>
<protein>
    <submittedName>
        <fullName evidence="3">Uncharacterized protein</fullName>
    </submittedName>
</protein>
<feature type="transmembrane region" description="Helical" evidence="1">
    <location>
        <begin position="85"/>
        <end position="106"/>
    </location>
</feature>
<dbReference type="OrthoDB" id="9451547at2759"/>
<feature type="transmembrane region" description="Helical" evidence="1">
    <location>
        <begin position="700"/>
        <end position="719"/>
    </location>
</feature>
<dbReference type="STRING" id="1076935.U4L1E6"/>
<keyword evidence="1" id="KW-0472">Membrane</keyword>
<evidence type="ECO:0000313" key="3">
    <source>
        <dbReference type="EMBL" id="CCX05899.1"/>
    </source>
</evidence>
<feature type="transmembrane region" description="Helical" evidence="1">
    <location>
        <begin position="42"/>
        <end position="64"/>
    </location>
</feature>
<feature type="chain" id="PRO_5004651227" evidence="2">
    <location>
        <begin position="19"/>
        <end position="855"/>
    </location>
</feature>
<dbReference type="AlphaFoldDB" id="U4L1E6"/>